<evidence type="ECO:0000256" key="1">
    <source>
        <dbReference type="ARBA" id="ARBA00004651"/>
    </source>
</evidence>
<keyword evidence="10" id="KW-1185">Reference proteome</keyword>
<feature type="transmembrane region" description="Helical" evidence="7">
    <location>
        <begin position="480"/>
        <end position="506"/>
    </location>
</feature>
<keyword evidence="5 7" id="KW-1133">Transmembrane helix</keyword>
<dbReference type="Proteomes" id="UP000294194">
    <property type="component" value="Unassembled WGS sequence"/>
</dbReference>
<dbReference type="GO" id="GO:0005886">
    <property type="term" value="C:plasma membrane"/>
    <property type="evidence" value="ECO:0007669"/>
    <property type="project" value="UniProtKB-SubCell"/>
</dbReference>
<comment type="similarity">
    <text evidence="7">Belongs to the binding-protein-dependent transport system permease family.</text>
</comment>
<feature type="transmembrane region" description="Helical" evidence="7">
    <location>
        <begin position="108"/>
        <end position="128"/>
    </location>
</feature>
<dbReference type="PROSITE" id="PS50928">
    <property type="entry name" value="ABC_TM1"/>
    <property type="match status" value="1"/>
</dbReference>
<feature type="transmembrane region" description="Helical" evidence="7">
    <location>
        <begin position="380"/>
        <end position="398"/>
    </location>
</feature>
<dbReference type="CDD" id="cd06261">
    <property type="entry name" value="TM_PBP2"/>
    <property type="match status" value="1"/>
</dbReference>
<accession>A0A4Q9GRS6</accession>
<evidence type="ECO:0000256" key="7">
    <source>
        <dbReference type="RuleBase" id="RU363032"/>
    </source>
</evidence>
<feature type="transmembrane region" description="Helical" evidence="7">
    <location>
        <begin position="321"/>
        <end position="341"/>
    </location>
</feature>
<feature type="transmembrane region" description="Helical" evidence="7">
    <location>
        <begin position="287"/>
        <end position="309"/>
    </location>
</feature>
<evidence type="ECO:0000256" key="4">
    <source>
        <dbReference type="ARBA" id="ARBA00022692"/>
    </source>
</evidence>
<feature type="transmembrane region" description="Helical" evidence="7">
    <location>
        <begin position="231"/>
        <end position="252"/>
    </location>
</feature>
<dbReference type="PANTHER" id="PTHR43163:SF6">
    <property type="entry name" value="DIPEPTIDE TRANSPORT SYSTEM PERMEASE PROTEIN DPPB-RELATED"/>
    <property type="match status" value="1"/>
</dbReference>
<dbReference type="EMBL" id="SISG01000001">
    <property type="protein sequence ID" value="TBN57351.1"/>
    <property type="molecule type" value="Genomic_DNA"/>
</dbReference>
<evidence type="ECO:0000256" key="6">
    <source>
        <dbReference type="ARBA" id="ARBA00023136"/>
    </source>
</evidence>
<evidence type="ECO:0000313" key="10">
    <source>
        <dbReference type="Proteomes" id="UP000294194"/>
    </source>
</evidence>
<dbReference type="GO" id="GO:0055085">
    <property type="term" value="P:transmembrane transport"/>
    <property type="evidence" value="ECO:0007669"/>
    <property type="project" value="InterPro"/>
</dbReference>
<keyword evidence="2 7" id="KW-0813">Transport</keyword>
<keyword evidence="4 7" id="KW-0812">Transmembrane</keyword>
<dbReference type="AlphaFoldDB" id="A0A4Q9GRS6"/>
<dbReference type="InterPro" id="IPR035906">
    <property type="entry name" value="MetI-like_sf"/>
</dbReference>
<comment type="caution">
    <text evidence="9">The sequence shown here is derived from an EMBL/GenBank/DDBJ whole genome shotgun (WGS) entry which is preliminary data.</text>
</comment>
<organism evidence="9 10">
    <name type="scientific">Glaciihabitans arcticus</name>
    <dbReference type="NCBI Taxonomy" id="2668039"/>
    <lineage>
        <taxon>Bacteria</taxon>
        <taxon>Bacillati</taxon>
        <taxon>Actinomycetota</taxon>
        <taxon>Actinomycetes</taxon>
        <taxon>Micrococcales</taxon>
        <taxon>Microbacteriaceae</taxon>
        <taxon>Glaciihabitans</taxon>
    </lineage>
</organism>
<evidence type="ECO:0000259" key="8">
    <source>
        <dbReference type="PROSITE" id="PS50928"/>
    </source>
</evidence>
<reference evidence="10" key="1">
    <citation type="submission" date="2019-02" db="EMBL/GenBank/DDBJ databases">
        <title>Glaciihabitans arcticus sp. nov., a psychrotolerant bacterium isolated from polar soil.</title>
        <authorList>
            <person name="Dahal R.H."/>
        </authorList>
    </citation>
    <scope>NUCLEOTIDE SEQUENCE [LARGE SCALE GENOMIC DNA]</scope>
    <source>
        <strain evidence="10">RP-3-7</strain>
    </source>
</reference>
<dbReference type="Gene3D" id="1.10.3720.10">
    <property type="entry name" value="MetI-like"/>
    <property type="match status" value="1"/>
</dbReference>
<sequence>MLTFVVRRLLATILVVLAASFIVFSLTSVSGDPLLDLKGSSSPNRQERIDARIEQLRLNDPIPVRYVDWLGGAAKCVIGQCDLGTSFTRGDQPVTDAIGSAVSSTLQLITAATILAIVLGLSIGMITALRQYSGFDYVITFITFILYSLPIFWVAVLLKEYGAIRFNAFLSQPDIPWWLIVLIGLGAGLVWMSIIGGDLRRRGIAFLGGALATGLILGTLVITDWFSTPTIGIPGILLTGAAIAVGITLLSTGLQNRRALLAAGTTVVFWAAVWSPLQYLFFTGRDWWWIVPALVVVGILVGIGAGYAFGKDDKRQLARTAALTGGLVALIVIVDRVLLVYPEYLQRIPIKNGAIATIGSQTPGLDGDIWITMMDTFTHLLLPTIALTLISFAAYTRYARGSLLEVMNQDYVRTARAKGLTERTVIMRHAFRNAMIPIATIISFDIGALIGGAIITETIFAWQGMGYLFNAGLRAADVNIVMGVFLVTGVVAVIFNLIADLVYAALDPRIRVA</sequence>
<keyword evidence="3" id="KW-1003">Cell membrane</keyword>
<evidence type="ECO:0000256" key="3">
    <source>
        <dbReference type="ARBA" id="ARBA00022475"/>
    </source>
</evidence>
<proteinExistence type="inferred from homology"/>
<protein>
    <submittedName>
        <fullName evidence="9">ABC transporter permease subunit</fullName>
    </submittedName>
</protein>
<dbReference type="InterPro" id="IPR045621">
    <property type="entry name" value="BPD_transp_1_N"/>
</dbReference>
<feature type="domain" description="ABC transmembrane type-1" evidence="8">
    <location>
        <begin position="102"/>
        <end position="503"/>
    </location>
</feature>
<dbReference type="InterPro" id="IPR000515">
    <property type="entry name" value="MetI-like"/>
</dbReference>
<dbReference type="PANTHER" id="PTHR43163">
    <property type="entry name" value="DIPEPTIDE TRANSPORT SYSTEM PERMEASE PROTEIN DPPB-RELATED"/>
    <property type="match status" value="1"/>
</dbReference>
<evidence type="ECO:0000256" key="5">
    <source>
        <dbReference type="ARBA" id="ARBA00022989"/>
    </source>
</evidence>
<evidence type="ECO:0000256" key="2">
    <source>
        <dbReference type="ARBA" id="ARBA00022448"/>
    </source>
</evidence>
<dbReference type="Pfam" id="PF00528">
    <property type="entry name" value="BPD_transp_1"/>
    <property type="match status" value="1"/>
</dbReference>
<dbReference type="RefSeq" id="WP_130981462.1">
    <property type="nucleotide sequence ID" value="NZ_SISG01000001.1"/>
</dbReference>
<feature type="transmembrane region" description="Helical" evidence="7">
    <location>
        <begin position="175"/>
        <end position="192"/>
    </location>
</feature>
<feature type="transmembrane region" description="Helical" evidence="7">
    <location>
        <begin position="204"/>
        <end position="225"/>
    </location>
</feature>
<comment type="subcellular location">
    <subcellularLocation>
        <location evidence="1 7">Cell membrane</location>
        <topology evidence="1 7">Multi-pass membrane protein</topology>
    </subcellularLocation>
</comment>
<feature type="transmembrane region" description="Helical" evidence="7">
    <location>
        <begin position="436"/>
        <end position="460"/>
    </location>
</feature>
<feature type="transmembrane region" description="Helical" evidence="7">
    <location>
        <begin position="135"/>
        <end position="155"/>
    </location>
</feature>
<evidence type="ECO:0000313" key="9">
    <source>
        <dbReference type="EMBL" id="TBN57351.1"/>
    </source>
</evidence>
<gene>
    <name evidence="9" type="ORF">EYE40_08040</name>
</gene>
<dbReference type="Pfam" id="PF19300">
    <property type="entry name" value="BPD_transp_1_N"/>
    <property type="match status" value="1"/>
</dbReference>
<feature type="transmembrane region" description="Helical" evidence="7">
    <location>
        <begin position="259"/>
        <end position="281"/>
    </location>
</feature>
<name>A0A4Q9GRS6_9MICO</name>
<keyword evidence="6 7" id="KW-0472">Membrane</keyword>